<dbReference type="EMBL" id="WNKU01000020">
    <property type="protein sequence ID" value="MTV50176.1"/>
    <property type="molecule type" value="Genomic_DNA"/>
</dbReference>
<dbReference type="OrthoDB" id="9807630at2"/>
<dbReference type="InterPro" id="IPR023198">
    <property type="entry name" value="PGP-like_dom2"/>
</dbReference>
<dbReference type="SUPFAM" id="SSF56784">
    <property type="entry name" value="HAD-like"/>
    <property type="match status" value="1"/>
</dbReference>
<dbReference type="InterPro" id="IPR006439">
    <property type="entry name" value="HAD-SF_hydro_IA"/>
</dbReference>
<dbReference type="RefSeq" id="WP_155477266.1">
    <property type="nucleotide sequence ID" value="NZ_WNKU01000020.1"/>
</dbReference>
<dbReference type="Gene3D" id="3.40.50.1000">
    <property type="entry name" value="HAD superfamily/HAD-like"/>
    <property type="match status" value="1"/>
</dbReference>
<dbReference type="NCBIfam" id="TIGR01549">
    <property type="entry name" value="HAD-SF-IA-v1"/>
    <property type="match status" value="1"/>
</dbReference>
<comment type="caution">
    <text evidence="1">The sequence shown here is derived from an EMBL/GenBank/DDBJ whole genome shotgun (WGS) entry which is preliminary data.</text>
</comment>
<dbReference type="InterPro" id="IPR023214">
    <property type="entry name" value="HAD_sf"/>
</dbReference>
<accession>A0A6I3SN67</accession>
<protein>
    <submittedName>
        <fullName evidence="1">HAD-IA family hydrolase</fullName>
    </submittedName>
</protein>
<sequence length="217" mass="24088">MTYKAVLFDLDGTLLDTLADLANSMNRVLAQAGFPTHDVACYRYFVGDGLLTLVKRVLPQECQDEETVQRCFAAMQAEYGRRWAELTRPYDGIPELLQQLAERAIPLTILSNKPDEWTQIMVRHFFPQQAFQLVYGQRPSVPKKPDPAGALEIAAALDIPPEQFLYLGDTNTDMQTANSAGMMAIGVLWGFRPAEELLAAGAKKLIAQPSELLALCL</sequence>
<dbReference type="InterPro" id="IPR050155">
    <property type="entry name" value="HAD-like_hydrolase_sf"/>
</dbReference>
<dbReference type="InterPro" id="IPR041492">
    <property type="entry name" value="HAD_2"/>
</dbReference>
<dbReference type="Gene3D" id="1.10.150.240">
    <property type="entry name" value="Putative phosphatase, domain 2"/>
    <property type="match status" value="1"/>
</dbReference>
<reference evidence="1 2" key="1">
    <citation type="submission" date="2019-11" db="EMBL/GenBank/DDBJ databases">
        <title>Whole-genome sequence of a the green, strictly anaerobic photosynthetic bacterium Heliobacillus mobilis DSM 6151.</title>
        <authorList>
            <person name="Kyndt J.A."/>
            <person name="Meyer T.E."/>
        </authorList>
    </citation>
    <scope>NUCLEOTIDE SEQUENCE [LARGE SCALE GENOMIC DNA]</scope>
    <source>
        <strain evidence="1 2">DSM 6151</strain>
    </source>
</reference>
<dbReference type="GO" id="GO:0008967">
    <property type="term" value="F:phosphoglycolate phosphatase activity"/>
    <property type="evidence" value="ECO:0007669"/>
    <property type="project" value="TreeGrafter"/>
</dbReference>
<dbReference type="PANTHER" id="PTHR43434:SF1">
    <property type="entry name" value="PHOSPHOGLYCOLATE PHOSPHATASE"/>
    <property type="match status" value="1"/>
</dbReference>
<dbReference type="Pfam" id="PF13419">
    <property type="entry name" value="HAD_2"/>
    <property type="match status" value="1"/>
</dbReference>
<dbReference type="Proteomes" id="UP000430670">
    <property type="component" value="Unassembled WGS sequence"/>
</dbReference>
<keyword evidence="2" id="KW-1185">Reference proteome</keyword>
<keyword evidence="1" id="KW-0378">Hydrolase</keyword>
<evidence type="ECO:0000313" key="2">
    <source>
        <dbReference type="Proteomes" id="UP000430670"/>
    </source>
</evidence>
<organism evidence="1 2">
    <name type="scientific">Heliobacterium mobile</name>
    <name type="common">Heliobacillus mobilis</name>
    <dbReference type="NCBI Taxonomy" id="28064"/>
    <lineage>
        <taxon>Bacteria</taxon>
        <taxon>Bacillati</taxon>
        <taxon>Bacillota</taxon>
        <taxon>Clostridia</taxon>
        <taxon>Eubacteriales</taxon>
        <taxon>Heliobacteriaceae</taxon>
        <taxon>Heliobacterium</taxon>
    </lineage>
</organism>
<gene>
    <name evidence="1" type="ORF">GJ688_14460</name>
</gene>
<dbReference type="SFLD" id="SFLDG01135">
    <property type="entry name" value="C1.5.6:_HAD__Beta-PGM__Phospha"/>
    <property type="match status" value="1"/>
</dbReference>
<name>A0A6I3SN67_HELMO</name>
<dbReference type="InterPro" id="IPR036412">
    <property type="entry name" value="HAD-like_sf"/>
</dbReference>
<dbReference type="AlphaFoldDB" id="A0A6I3SN67"/>
<proteinExistence type="predicted"/>
<dbReference type="GO" id="GO:0005829">
    <property type="term" value="C:cytosol"/>
    <property type="evidence" value="ECO:0007669"/>
    <property type="project" value="TreeGrafter"/>
</dbReference>
<dbReference type="SFLD" id="SFLDG01129">
    <property type="entry name" value="C1.5:_HAD__Beta-PGM__Phosphata"/>
    <property type="match status" value="1"/>
</dbReference>
<dbReference type="SFLD" id="SFLDS00003">
    <property type="entry name" value="Haloacid_Dehalogenase"/>
    <property type="match status" value="1"/>
</dbReference>
<dbReference type="GO" id="GO:0006281">
    <property type="term" value="P:DNA repair"/>
    <property type="evidence" value="ECO:0007669"/>
    <property type="project" value="TreeGrafter"/>
</dbReference>
<dbReference type="PANTHER" id="PTHR43434">
    <property type="entry name" value="PHOSPHOGLYCOLATE PHOSPHATASE"/>
    <property type="match status" value="1"/>
</dbReference>
<evidence type="ECO:0000313" key="1">
    <source>
        <dbReference type="EMBL" id="MTV50176.1"/>
    </source>
</evidence>